<keyword evidence="8 9" id="KW-0998">Cell outer membrane</keyword>
<keyword evidence="7 9" id="KW-0472">Membrane</keyword>
<evidence type="ECO:0000256" key="1">
    <source>
        <dbReference type="ARBA" id="ARBA00004571"/>
    </source>
</evidence>
<comment type="caution">
    <text evidence="15">The sequence shown here is derived from an EMBL/GenBank/DDBJ whole genome shotgun (WGS) entry which is preliminary data.</text>
</comment>
<dbReference type="InterPro" id="IPR000531">
    <property type="entry name" value="Beta-barrel_TonB"/>
</dbReference>
<evidence type="ECO:0000313" key="15">
    <source>
        <dbReference type="EMBL" id="GGF94705.1"/>
    </source>
</evidence>
<evidence type="ECO:0000259" key="13">
    <source>
        <dbReference type="Pfam" id="PF00593"/>
    </source>
</evidence>
<dbReference type="PANTHER" id="PTHR47234">
    <property type="match status" value="1"/>
</dbReference>
<evidence type="ECO:0000256" key="4">
    <source>
        <dbReference type="ARBA" id="ARBA00022692"/>
    </source>
</evidence>
<evidence type="ECO:0000256" key="11">
    <source>
        <dbReference type="RuleBase" id="RU003357"/>
    </source>
</evidence>
<dbReference type="PROSITE" id="PS00430">
    <property type="entry name" value="TONB_DEPENDENT_REC_1"/>
    <property type="match status" value="1"/>
</dbReference>
<accession>A0A917CRK1</accession>
<dbReference type="InterPro" id="IPR036942">
    <property type="entry name" value="Beta-barrel_TonB_sf"/>
</dbReference>
<sequence>MSNRNILTLALQATLLATAHGAASAQEPVKTLDSIQVTGTRIKRVDAETASPVQQIGREAIERSGALTIGDFLQDIPAVAGAAINPAVNNGGGNGAATVSLRGLGEDRTLLLVNGRRMVSRDINAIPMAMVASVEVLKDGASAIYGSDAVGGVVNFILKSNYDGAQARLDWGVSSRGDGERQGASAVWGVSGERGNLIVSANYANQSEVRAADRGYSYYALSLGSEFSTDVVRLGSSTGVTGRYNLVPTDADGDPLDPAASAALTGYYGCDNVTRIPGRTGSGADDFRCFDLARDSYNYQAAGNLQLTPQERTGVFVTGNLDLGGGVTAYIDAFGNHTRSAAQIAPLPFDGRSDGVTLSRDSQYNPFGVDIQDLRLRLERLGNRRFEYATDVSQINAGFSGSLGGSGWSWDAAFSYGRITQDNRNLGYLDFDALAAALGPSRNGICYTDGGFGTSIPGCVPVDFIGAFDPQSAAGQTQSAALQAMSLDVRHRQRETLKGFQANVSGDLAEIANGSVLAAFGVEYRHEALRFDPFAAAVVDPAAGYTCGVSSDLCTAPTRGSYTVTEAYAETLAPVTAEVNLIFGVRWSDYSTFGDTLNGKLGVEWRPSGHWLLRGTYAQVFRAPGIRDLFGGDTASADTFNDPCNGIQQAGGGVSVNPACANIVADGSYSQSDTQLNAIKGGTAGLDPEQGTVTTVGFLYEPGGLPGASASVDFWRMRLDDAIGSYGSQNILNDCFDSSAADPSPLCALFSRRPDGSIERLFDRRANKGSIDTAGVDFGLAFQRESENGLGEIRAGFDATYIDRHDVTVIYQGEVLRKMRNAGSFLSVENGGEGNFSRWRAAGELGWRRGAWDLSWNLRHVGAFRVGSLDPQGPCANRGLPPGSAGCQFRVGAVSTHNLQAAYRFADAATLRIGVDNAGDKQPPLLYQNNTVNGNTDERTFDTVGRYYWTSLSVDF</sequence>
<keyword evidence="3 9" id="KW-1134">Transmembrane beta strand</keyword>
<dbReference type="Pfam" id="PF07715">
    <property type="entry name" value="Plug"/>
    <property type="match status" value="1"/>
</dbReference>
<keyword evidence="16" id="KW-1185">Reference proteome</keyword>
<keyword evidence="2 9" id="KW-0813">Transport</keyword>
<feature type="short sequence motif" description="TonB box" evidence="10">
    <location>
        <begin position="34"/>
        <end position="40"/>
    </location>
</feature>
<feature type="domain" description="TonB-dependent receptor-like beta-barrel" evidence="13">
    <location>
        <begin position="354"/>
        <end position="917"/>
    </location>
</feature>
<evidence type="ECO:0000256" key="3">
    <source>
        <dbReference type="ARBA" id="ARBA00022452"/>
    </source>
</evidence>
<dbReference type="SUPFAM" id="SSF56935">
    <property type="entry name" value="Porins"/>
    <property type="match status" value="1"/>
</dbReference>
<dbReference type="Gene3D" id="2.40.170.20">
    <property type="entry name" value="TonB-dependent receptor, beta-barrel domain"/>
    <property type="match status" value="1"/>
</dbReference>
<evidence type="ECO:0000256" key="8">
    <source>
        <dbReference type="ARBA" id="ARBA00023237"/>
    </source>
</evidence>
<evidence type="ECO:0000259" key="14">
    <source>
        <dbReference type="Pfam" id="PF07715"/>
    </source>
</evidence>
<dbReference type="GO" id="GO:0009279">
    <property type="term" value="C:cell outer membrane"/>
    <property type="evidence" value="ECO:0007669"/>
    <property type="project" value="UniProtKB-SubCell"/>
</dbReference>
<evidence type="ECO:0000256" key="5">
    <source>
        <dbReference type="ARBA" id="ARBA00022729"/>
    </source>
</evidence>
<evidence type="ECO:0000256" key="7">
    <source>
        <dbReference type="ARBA" id="ARBA00023136"/>
    </source>
</evidence>
<dbReference type="AlphaFoldDB" id="A0A917CRK1"/>
<dbReference type="InterPro" id="IPR012910">
    <property type="entry name" value="Plug_dom"/>
</dbReference>
<dbReference type="Gene3D" id="2.170.130.10">
    <property type="entry name" value="TonB-dependent receptor, plug domain"/>
    <property type="match status" value="1"/>
</dbReference>
<dbReference type="Pfam" id="PF00593">
    <property type="entry name" value="TonB_dep_Rec_b-barrel"/>
    <property type="match status" value="1"/>
</dbReference>
<keyword evidence="4 9" id="KW-0812">Transmembrane</keyword>
<dbReference type="PANTHER" id="PTHR47234:SF2">
    <property type="entry name" value="TONB-DEPENDENT RECEPTOR"/>
    <property type="match status" value="1"/>
</dbReference>
<dbReference type="InterPro" id="IPR010916">
    <property type="entry name" value="TonB_box_CS"/>
</dbReference>
<evidence type="ECO:0000313" key="16">
    <source>
        <dbReference type="Proteomes" id="UP000632858"/>
    </source>
</evidence>
<evidence type="ECO:0000256" key="6">
    <source>
        <dbReference type="ARBA" id="ARBA00023077"/>
    </source>
</evidence>
<keyword evidence="6 10" id="KW-0798">TonB box</keyword>
<evidence type="ECO:0000256" key="12">
    <source>
        <dbReference type="SAM" id="SignalP"/>
    </source>
</evidence>
<evidence type="ECO:0000256" key="2">
    <source>
        <dbReference type="ARBA" id="ARBA00022448"/>
    </source>
</evidence>
<evidence type="ECO:0000256" key="9">
    <source>
        <dbReference type="PROSITE-ProRule" id="PRU01360"/>
    </source>
</evidence>
<dbReference type="InterPro" id="IPR039426">
    <property type="entry name" value="TonB-dep_rcpt-like"/>
</dbReference>
<dbReference type="EMBL" id="BMFO01000003">
    <property type="protein sequence ID" value="GGF94705.1"/>
    <property type="molecule type" value="Genomic_DNA"/>
</dbReference>
<keyword evidence="15" id="KW-0675">Receptor</keyword>
<feature type="domain" description="TonB-dependent receptor plug" evidence="14">
    <location>
        <begin position="48"/>
        <end position="153"/>
    </location>
</feature>
<dbReference type="PROSITE" id="PS52016">
    <property type="entry name" value="TONB_DEPENDENT_REC_3"/>
    <property type="match status" value="1"/>
</dbReference>
<organism evidence="15 16">
    <name type="scientific">Arenimonas maotaiensis</name>
    <dbReference type="NCBI Taxonomy" id="1446479"/>
    <lineage>
        <taxon>Bacteria</taxon>
        <taxon>Pseudomonadati</taxon>
        <taxon>Pseudomonadota</taxon>
        <taxon>Gammaproteobacteria</taxon>
        <taxon>Lysobacterales</taxon>
        <taxon>Lysobacteraceae</taxon>
        <taxon>Arenimonas</taxon>
    </lineage>
</organism>
<dbReference type="RefSeq" id="WP_188449626.1">
    <property type="nucleotide sequence ID" value="NZ_BMFO01000003.1"/>
</dbReference>
<feature type="signal peptide" evidence="12">
    <location>
        <begin position="1"/>
        <end position="25"/>
    </location>
</feature>
<reference evidence="15" key="1">
    <citation type="journal article" date="2014" name="Int. J. Syst. Evol. Microbiol.">
        <title>Complete genome sequence of Corynebacterium casei LMG S-19264T (=DSM 44701T), isolated from a smear-ripened cheese.</title>
        <authorList>
            <consortium name="US DOE Joint Genome Institute (JGI-PGF)"/>
            <person name="Walter F."/>
            <person name="Albersmeier A."/>
            <person name="Kalinowski J."/>
            <person name="Ruckert C."/>
        </authorList>
    </citation>
    <scope>NUCLEOTIDE SEQUENCE</scope>
    <source>
        <strain evidence="15">CGMCC 1.12726</strain>
    </source>
</reference>
<comment type="subcellular location">
    <subcellularLocation>
        <location evidence="1 9">Cell outer membrane</location>
        <topology evidence="1 9">Multi-pass membrane protein</topology>
    </subcellularLocation>
</comment>
<gene>
    <name evidence="15" type="primary">btuB</name>
    <name evidence="15" type="ORF">GCM10010960_15520</name>
</gene>
<evidence type="ECO:0000256" key="10">
    <source>
        <dbReference type="PROSITE-ProRule" id="PRU10143"/>
    </source>
</evidence>
<reference evidence="15" key="2">
    <citation type="submission" date="2020-09" db="EMBL/GenBank/DDBJ databases">
        <authorList>
            <person name="Sun Q."/>
            <person name="Zhou Y."/>
        </authorList>
    </citation>
    <scope>NUCLEOTIDE SEQUENCE</scope>
    <source>
        <strain evidence="15">CGMCC 1.12726</strain>
    </source>
</reference>
<feature type="chain" id="PRO_5037679734" evidence="12">
    <location>
        <begin position="26"/>
        <end position="956"/>
    </location>
</feature>
<proteinExistence type="inferred from homology"/>
<keyword evidence="5 12" id="KW-0732">Signal</keyword>
<protein>
    <submittedName>
        <fullName evidence="15">TonB-dependent receptor</fullName>
    </submittedName>
</protein>
<name>A0A917CRK1_9GAMM</name>
<dbReference type="InterPro" id="IPR037066">
    <property type="entry name" value="Plug_dom_sf"/>
</dbReference>
<dbReference type="Proteomes" id="UP000632858">
    <property type="component" value="Unassembled WGS sequence"/>
</dbReference>
<comment type="similarity">
    <text evidence="9 11">Belongs to the TonB-dependent receptor family.</text>
</comment>